<name>A0ABY2WS47_9RHOB</name>
<protein>
    <submittedName>
        <fullName evidence="1">Uncharacterized protein</fullName>
    </submittedName>
</protein>
<accession>A0ABY2WS47</accession>
<organism evidence="1 2">
    <name type="scientific">Ruegeria sediminis</name>
    <dbReference type="NCBI Taxonomy" id="2583820"/>
    <lineage>
        <taxon>Bacteria</taxon>
        <taxon>Pseudomonadati</taxon>
        <taxon>Pseudomonadota</taxon>
        <taxon>Alphaproteobacteria</taxon>
        <taxon>Rhodobacterales</taxon>
        <taxon>Roseobacteraceae</taxon>
        <taxon>Ruegeria</taxon>
    </lineage>
</organism>
<dbReference type="Proteomes" id="UP001193035">
    <property type="component" value="Unassembled WGS sequence"/>
</dbReference>
<comment type="caution">
    <text evidence="1">The sequence shown here is derived from an EMBL/GenBank/DDBJ whole genome shotgun (WGS) entry which is preliminary data.</text>
</comment>
<gene>
    <name evidence="1" type="ORF">FGK63_20385</name>
</gene>
<reference evidence="1 2" key="1">
    <citation type="submission" date="2019-05" db="EMBL/GenBank/DDBJ databases">
        <title>Ruegeria sp. nov., isolated from tidal flat.</title>
        <authorList>
            <person name="Kim W."/>
        </authorList>
    </citation>
    <scope>NUCLEOTIDE SEQUENCE [LARGE SCALE GENOMIC DNA]</scope>
    <source>
        <strain evidence="1 2">CAU 1488</strain>
    </source>
</reference>
<dbReference type="EMBL" id="VCPD01000012">
    <property type="protein sequence ID" value="TMV02588.1"/>
    <property type="molecule type" value="Genomic_DNA"/>
</dbReference>
<sequence>MMTDHSAIDYDNIRESVARNLGRKNLGWIEIVTRCFESIKEHCDQKNREYPRVFQIKQKFGELRIYLHEPEHDGPDYISLHINEACREANRSCEVCGNNCSQQWLGAWVRNLCCFCAHSEARRQQRDLSNYPLNANLDCSRKCTNCGYIGQLAHSPGRGDQQCVACVIESL</sequence>
<dbReference type="RefSeq" id="WP_138845762.1">
    <property type="nucleotide sequence ID" value="NZ_VCPD01000012.1"/>
</dbReference>
<evidence type="ECO:0000313" key="2">
    <source>
        <dbReference type="Proteomes" id="UP001193035"/>
    </source>
</evidence>
<keyword evidence="2" id="KW-1185">Reference proteome</keyword>
<evidence type="ECO:0000313" key="1">
    <source>
        <dbReference type="EMBL" id="TMV02588.1"/>
    </source>
</evidence>
<proteinExistence type="predicted"/>